<reference evidence="2 3" key="1">
    <citation type="submission" date="2020-02" db="EMBL/GenBank/DDBJ databases">
        <authorList>
            <person name="Kim M.K."/>
        </authorList>
    </citation>
    <scope>NUCLEOTIDE SEQUENCE [LARGE SCALE GENOMIC DNA]</scope>
    <source>
        <strain evidence="2 3">17J57-3</strain>
    </source>
</reference>
<dbReference type="Proteomes" id="UP000482155">
    <property type="component" value="Unassembled WGS sequence"/>
</dbReference>
<dbReference type="Pfam" id="PF11427">
    <property type="entry name" value="HTH_Tnp_Tc3_1"/>
    <property type="match status" value="1"/>
</dbReference>
<proteinExistence type="predicted"/>
<evidence type="ECO:0000313" key="2">
    <source>
        <dbReference type="EMBL" id="NEX64586.1"/>
    </source>
</evidence>
<feature type="domain" description="Tc3 transposase DNA binding" evidence="1">
    <location>
        <begin position="6"/>
        <end position="40"/>
    </location>
</feature>
<name>A0A6B3SYM7_9BURK</name>
<dbReference type="InterPro" id="IPR025898">
    <property type="entry name" value="Tc3_transposase_DNA-bd_dom"/>
</dbReference>
<comment type="caution">
    <text evidence="2">The sequence shown here is derived from an EMBL/GenBank/DDBJ whole genome shotgun (WGS) entry which is preliminary data.</text>
</comment>
<dbReference type="AlphaFoldDB" id="A0A6B3SYM7"/>
<sequence length="43" mass="5390">MGMFAKIRRMHFREQLSIREIERRTNLSRNTIRKWLREPAMTE</sequence>
<keyword evidence="3" id="KW-1185">Reference proteome</keyword>
<dbReference type="Gene3D" id="1.10.10.60">
    <property type="entry name" value="Homeodomain-like"/>
    <property type="match status" value="1"/>
</dbReference>
<dbReference type="RefSeq" id="WP_163968524.1">
    <property type="nucleotide sequence ID" value="NZ_JAAIVB010000082.1"/>
</dbReference>
<feature type="non-terminal residue" evidence="2">
    <location>
        <position position="43"/>
    </location>
</feature>
<evidence type="ECO:0000259" key="1">
    <source>
        <dbReference type="Pfam" id="PF11427"/>
    </source>
</evidence>
<accession>A0A6B3SYM7</accession>
<protein>
    <recommendedName>
        <fullName evidence="1">Tc3 transposase DNA binding domain-containing protein</fullName>
    </recommendedName>
</protein>
<evidence type="ECO:0000313" key="3">
    <source>
        <dbReference type="Proteomes" id="UP000482155"/>
    </source>
</evidence>
<dbReference type="GO" id="GO:0003677">
    <property type="term" value="F:DNA binding"/>
    <property type="evidence" value="ECO:0007669"/>
    <property type="project" value="InterPro"/>
</dbReference>
<dbReference type="EMBL" id="JAAIVB010000082">
    <property type="protein sequence ID" value="NEX64586.1"/>
    <property type="molecule type" value="Genomic_DNA"/>
</dbReference>
<gene>
    <name evidence="2" type="ORF">G3574_26205</name>
</gene>
<organism evidence="2 3">
    <name type="scientific">Noviherbaspirillum galbum</name>
    <dbReference type="NCBI Taxonomy" id="2709383"/>
    <lineage>
        <taxon>Bacteria</taxon>
        <taxon>Pseudomonadati</taxon>
        <taxon>Pseudomonadota</taxon>
        <taxon>Betaproteobacteria</taxon>
        <taxon>Burkholderiales</taxon>
        <taxon>Oxalobacteraceae</taxon>
        <taxon>Noviherbaspirillum</taxon>
    </lineage>
</organism>